<comment type="caution">
    <text evidence="1">The sequence shown here is derived from an EMBL/GenBank/DDBJ whole genome shotgun (WGS) entry which is preliminary data.</text>
</comment>
<organism evidence="1 2">
    <name type="scientific">Platysternon megacephalum</name>
    <name type="common">big-headed turtle</name>
    <dbReference type="NCBI Taxonomy" id="55544"/>
    <lineage>
        <taxon>Eukaryota</taxon>
        <taxon>Metazoa</taxon>
        <taxon>Chordata</taxon>
        <taxon>Craniata</taxon>
        <taxon>Vertebrata</taxon>
        <taxon>Euteleostomi</taxon>
        <taxon>Archelosauria</taxon>
        <taxon>Testudinata</taxon>
        <taxon>Testudines</taxon>
        <taxon>Cryptodira</taxon>
        <taxon>Durocryptodira</taxon>
        <taxon>Testudinoidea</taxon>
        <taxon>Platysternidae</taxon>
        <taxon>Platysternon</taxon>
    </lineage>
</organism>
<evidence type="ECO:0000313" key="1">
    <source>
        <dbReference type="EMBL" id="TFK06822.1"/>
    </source>
</evidence>
<evidence type="ECO:0000313" key="2">
    <source>
        <dbReference type="Proteomes" id="UP000297703"/>
    </source>
</evidence>
<proteinExistence type="predicted"/>
<reference evidence="1 2" key="2">
    <citation type="submission" date="2019-04" db="EMBL/GenBank/DDBJ databases">
        <title>The genome sequence of big-headed turtle.</title>
        <authorList>
            <person name="Gong S."/>
        </authorList>
    </citation>
    <scope>NUCLEOTIDE SEQUENCE [LARGE SCALE GENOMIC DNA]</scope>
    <source>
        <strain evidence="1">DO16091913</strain>
        <tissue evidence="1">Muscle</tissue>
    </source>
</reference>
<sequence>MQPINFQIKQTFIPFDKAISKLLDTKHLKQRTISIDNLVHTLASLLCLRNQKQRKMNNLNPQKYIELRAIFKSEKEQNIRAQMVSTRFPLGLIQTSCACS</sequence>
<gene>
    <name evidence="1" type="ORF">DR999_PMT10393</name>
</gene>
<dbReference type="AlphaFoldDB" id="A0A4D9EHI3"/>
<protein>
    <submittedName>
        <fullName evidence="1">Heparan sulfate glucosamine 3-O-sulfotransferase 1</fullName>
    </submittedName>
</protein>
<name>A0A4D9EHI3_9SAUR</name>
<dbReference type="Proteomes" id="UP000297703">
    <property type="component" value="Unassembled WGS sequence"/>
</dbReference>
<dbReference type="GO" id="GO:0016740">
    <property type="term" value="F:transferase activity"/>
    <property type="evidence" value="ECO:0007669"/>
    <property type="project" value="UniProtKB-KW"/>
</dbReference>
<keyword evidence="2" id="KW-1185">Reference proteome</keyword>
<dbReference type="EMBL" id="QXTE01000093">
    <property type="protein sequence ID" value="TFK06822.1"/>
    <property type="molecule type" value="Genomic_DNA"/>
</dbReference>
<keyword evidence="1" id="KW-0808">Transferase</keyword>
<reference evidence="1 2" key="1">
    <citation type="submission" date="2019-04" db="EMBL/GenBank/DDBJ databases">
        <title>Draft genome of the big-headed turtle Platysternon megacephalum.</title>
        <authorList>
            <person name="Gong S."/>
        </authorList>
    </citation>
    <scope>NUCLEOTIDE SEQUENCE [LARGE SCALE GENOMIC DNA]</scope>
    <source>
        <strain evidence="1">DO16091913</strain>
        <tissue evidence="1">Muscle</tissue>
    </source>
</reference>
<accession>A0A4D9EHI3</accession>